<organism evidence="1 2">
    <name type="scientific">Symbiodinium microadriaticum</name>
    <name type="common">Dinoflagellate</name>
    <name type="synonym">Zooxanthella microadriatica</name>
    <dbReference type="NCBI Taxonomy" id="2951"/>
    <lineage>
        <taxon>Eukaryota</taxon>
        <taxon>Sar</taxon>
        <taxon>Alveolata</taxon>
        <taxon>Dinophyceae</taxon>
        <taxon>Suessiales</taxon>
        <taxon>Symbiodiniaceae</taxon>
        <taxon>Symbiodinium</taxon>
    </lineage>
</organism>
<dbReference type="InterPro" id="IPR011990">
    <property type="entry name" value="TPR-like_helical_dom_sf"/>
</dbReference>
<name>A0A1Q9C1H0_SYMMI</name>
<reference evidence="1 2" key="1">
    <citation type="submission" date="2016-02" db="EMBL/GenBank/DDBJ databases">
        <title>Genome analysis of coral dinoflagellate symbionts highlights evolutionary adaptations to a symbiotic lifestyle.</title>
        <authorList>
            <person name="Aranda M."/>
            <person name="Li Y."/>
            <person name="Liew Y.J."/>
            <person name="Baumgarten S."/>
            <person name="Simakov O."/>
            <person name="Wilson M."/>
            <person name="Piel J."/>
            <person name="Ashoor H."/>
            <person name="Bougouffa S."/>
            <person name="Bajic V.B."/>
            <person name="Ryu T."/>
            <person name="Ravasi T."/>
            <person name="Bayer T."/>
            <person name="Micklem G."/>
            <person name="Kim H."/>
            <person name="Bhak J."/>
            <person name="Lajeunesse T.C."/>
            <person name="Voolstra C.R."/>
        </authorList>
    </citation>
    <scope>NUCLEOTIDE SEQUENCE [LARGE SCALE GENOMIC DNA]</scope>
    <source>
        <strain evidence="1 2">CCMP2467</strain>
    </source>
</reference>
<keyword evidence="2" id="KW-1185">Reference proteome</keyword>
<dbReference type="Gene3D" id="1.25.40.10">
    <property type="entry name" value="Tetratricopeptide repeat domain"/>
    <property type="match status" value="1"/>
</dbReference>
<proteinExistence type="predicted"/>
<gene>
    <name evidence="1" type="ORF">AK812_SmicGene43274</name>
</gene>
<accession>A0A1Q9C1H0</accession>
<sequence>MAPAGQRCLADLGRDSRPSCCALPELRLLFPLCMCTRAGLEKLKKRIVWKGSPATKYLCLVPTAQHGLCLSLSGVFHLFKTAERLSSAGGSILRSAARLVVCLPDLLLGSTMLDSGYPQGCHCELECLPGLLMADTCAAGTGSVCWLCEGRDSAACVICGPPAASCGQTSAFVGQDGWACDDSRDARFGNWTCSSVEDANLQLLSDSEALLQRGDPSAAFERAEQCCRGLEDRLSAGRRGPLRYQEAKPGELELLCLAWAQRIRASLLLQNYSSMVEDAKKFSRLHEEIVGGGEPDLLHKFEKQVTGASVVDHIEVLGAAAELASQCRDRVARGYAPKIVLDHASKAVAGLQPLPGNDLPGLSSLRAHLHLSRAQAHLELELWNQAKEDASSALRFDPSLAEAKYMLKAAECESW</sequence>
<comment type="caution">
    <text evidence="1">The sequence shown here is derived from an EMBL/GenBank/DDBJ whole genome shotgun (WGS) entry which is preliminary data.</text>
</comment>
<protein>
    <submittedName>
        <fullName evidence="1">Uncharacterized protein</fullName>
    </submittedName>
</protein>
<dbReference type="OrthoDB" id="412201at2759"/>
<dbReference type="SUPFAM" id="SSF48452">
    <property type="entry name" value="TPR-like"/>
    <property type="match status" value="1"/>
</dbReference>
<dbReference type="AlphaFoldDB" id="A0A1Q9C1H0"/>
<dbReference type="EMBL" id="LSRX01001933">
    <property type="protein sequence ID" value="OLP76750.1"/>
    <property type="molecule type" value="Genomic_DNA"/>
</dbReference>
<evidence type="ECO:0000313" key="2">
    <source>
        <dbReference type="Proteomes" id="UP000186817"/>
    </source>
</evidence>
<evidence type="ECO:0000313" key="1">
    <source>
        <dbReference type="EMBL" id="OLP76750.1"/>
    </source>
</evidence>
<dbReference type="Proteomes" id="UP000186817">
    <property type="component" value="Unassembled WGS sequence"/>
</dbReference>